<evidence type="ECO:0000313" key="2">
    <source>
        <dbReference type="WBParaSite" id="nRc.2.0.1.t32186-RA"/>
    </source>
</evidence>
<dbReference type="AlphaFoldDB" id="A0A915K083"/>
<accession>A0A915K083</accession>
<evidence type="ECO:0000313" key="1">
    <source>
        <dbReference type="Proteomes" id="UP000887565"/>
    </source>
</evidence>
<organism evidence="1 2">
    <name type="scientific">Romanomermis culicivorax</name>
    <name type="common">Nematode worm</name>
    <dbReference type="NCBI Taxonomy" id="13658"/>
    <lineage>
        <taxon>Eukaryota</taxon>
        <taxon>Metazoa</taxon>
        <taxon>Ecdysozoa</taxon>
        <taxon>Nematoda</taxon>
        <taxon>Enoplea</taxon>
        <taxon>Dorylaimia</taxon>
        <taxon>Mermithida</taxon>
        <taxon>Mermithoidea</taxon>
        <taxon>Mermithidae</taxon>
        <taxon>Romanomermis</taxon>
    </lineage>
</organism>
<dbReference type="WBParaSite" id="nRc.2.0.1.t32186-RA">
    <property type="protein sequence ID" value="nRc.2.0.1.t32186-RA"/>
    <property type="gene ID" value="nRc.2.0.1.g32186"/>
</dbReference>
<proteinExistence type="predicted"/>
<protein>
    <submittedName>
        <fullName evidence="2">Uncharacterized protein</fullName>
    </submittedName>
</protein>
<sequence length="205" mass="22868">MNIAASIRTLNELNMSSKLIEKVELQLLFASLWRNLFLYHGMRSNAPFVVGIRDNDNHLAAVKCSKKHNQSIGCFYKGPGGLTCQGLTKDDCQRTHKRDVQDNKTKVCTSGGASFDSLCETFSTVNPLSSPAVAVVRNNKPCPQRKYKGALRCQEQHLFDTVITTNMIKNYTMRIKIFSGFSVLLKNRSPGPKIFSDSPNPARNP</sequence>
<dbReference type="Proteomes" id="UP000887565">
    <property type="component" value="Unplaced"/>
</dbReference>
<reference evidence="2" key="1">
    <citation type="submission" date="2022-11" db="UniProtKB">
        <authorList>
            <consortium name="WormBaseParasite"/>
        </authorList>
    </citation>
    <scope>IDENTIFICATION</scope>
</reference>
<name>A0A915K083_ROMCU</name>
<keyword evidence="1" id="KW-1185">Reference proteome</keyword>